<evidence type="ECO:0000313" key="2">
    <source>
        <dbReference type="Proteomes" id="UP000247233"/>
    </source>
</evidence>
<dbReference type="RefSeq" id="XP_025396556.1">
    <property type="nucleotide sequence ID" value="XM_025537887.1"/>
</dbReference>
<dbReference type="Proteomes" id="UP000247233">
    <property type="component" value="Unassembled WGS sequence"/>
</dbReference>
<dbReference type="EMBL" id="MSFL01000025">
    <property type="protein sequence ID" value="PWY72902.1"/>
    <property type="molecule type" value="Genomic_DNA"/>
</dbReference>
<comment type="caution">
    <text evidence="1">The sequence shown here is derived from an EMBL/GenBank/DDBJ whole genome shotgun (WGS) entry which is preliminary data.</text>
</comment>
<organism evidence="1 2">
    <name type="scientific">Aspergillus heteromorphus CBS 117.55</name>
    <dbReference type="NCBI Taxonomy" id="1448321"/>
    <lineage>
        <taxon>Eukaryota</taxon>
        <taxon>Fungi</taxon>
        <taxon>Dikarya</taxon>
        <taxon>Ascomycota</taxon>
        <taxon>Pezizomycotina</taxon>
        <taxon>Eurotiomycetes</taxon>
        <taxon>Eurotiomycetidae</taxon>
        <taxon>Eurotiales</taxon>
        <taxon>Aspergillaceae</taxon>
        <taxon>Aspergillus</taxon>
        <taxon>Aspergillus subgen. Circumdati</taxon>
    </lineage>
</organism>
<name>A0A317VJ76_9EURO</name>
<accession>A0A317VJ76</accession>
<sequence length="77" mass="8641">MGLQLRHARARVVTPGVPNKKVLKRTEGCCDFRDLLWPAWRCCSGSQQEGQASHPAEWGRLGVMIVMLVYMSVYHAG</sequence>
<keyword evidence="2" id="KW-1185">Reference proteome</keyword>
<proteinExistence type="predicted"/>
<dbReference type="AlphaFoldDB" id="A0A317VJ76"/>
<dbReference type="VEuPathDB" id="FungiDB:BO70DRAFT_112585"/>
<evidence type="ECO:0000313" key="1">
    <source>
        <dbReference type="EMBL" id="PWY72902.1"/>
    </source>
</evidence>
<protein>
    <submittedName>
        <fullName evidence="1">Uncharacterized protein</fullName>
    </submittedName>
</protein>
<dbReference type="GeneID" id="37060124"/>
<reference evidence="1 2" key="1">
    <citation type="submission" date="2016-12" db="EMBL/GenBank/DDBJ databases">
        <title>The genomes of Aspergillus section Nigri reveals drivers in fungal speciation.</title>
        <authorList>
            <consortium name="DOE Joint Genome Institute"/>
            <person name="Vesth T.C."/>
            <person name="Nybo J."/>
            <person name="Theobald S."/>
            <person name="Brandl J."/>
            <person name="Frisvad J.C."/>
            <person name="Nielsen K.F."/>
            <person name="Lyhne E.K."/>
            <person name="Kogle M.E."/>
            <person name="Kuo A."/>
            <person name="Riley R."/>
            <person name="Clum A."/>
            <person name="Nolan M."/>
            <person name="Lipzen A."/>
            <person name="Salamov A."/>
            <person name="Henrissat B."/>
            <person name="Wiebenga A."/>
            <person name="De Vries R.P."/>
            <person name="Grigoriev I.V."/>
            <person name="Mortensen U.H."/>
            <person name="Andersen M.R."/>
            <person name="Baker S.E."/>
        </authorList>
    </citation>
    <scope>NUCLEOTIDE SEQUENCE [LARGE SCALE GENOMIC DNA]</scope>
    <source>
        <strain evidence="1 2">CBS 117.55</strain>
    </source>
</reference>
<gene>
    <name evidence="1" type="ORF">BO70DRAFT_112585</name>
</gene>